<protein>
    <recommendedName>
        <fullName evidence="1">Gfo/Idh/MocA-like oxidoreductase N-terminal domain-containing protein</fullName>
    </recommendedName>
</protein>
<feature type="domain" description="Gfo/Idh/MocA-like oxidoreductase N-terminal" evidence="1">
    <location>
        <begin position="10"/>
        <end position="135"/>
    </location>
</feature>
<dbReference type="AlphaFoldDB" id="A0A136JG15"/>
<dbReference type="PANTHER" id="PTHR42840">
    <property type="entry name" value="NAD(P)-BINDING ROSSMANN-FOLD SUPERFAMILY PROTEIN-RELATED"/>
    <property type="match status" value="1"/>
</dbReference>
<dbReference type="Proteomes" id="UP000070501">
    <property type="component" value="Unassembled WGS sequence"/>
</dbReference>
<dbReference type="InterPro" id="IPR036291">
    <property type="entry name" value="NAD(P)-bd_dom_sf"/>
</dbReference>
<reference evidence="3" key="1">
    <citation type="submission" date="2016-02" db="EMBL/GenBank/DDBJ databases">
        <title>Draft genome sequence of Microdochium bolleyi, a fungal endophyte of beachgrass.</title>
        <authorList>
            <consortium name="DOE Joint Genome Institute"/>
            <person name="David A.S."/>
            <person name="May G."/>
            <person name="Haridas S."/>
            <person name="Lim J."/>
            <person name="Wang M."/>
            <person name="Labutti K."/>
            <person name="Lipzen A."/>
            <person name="Barry K."/>
            <person name="Grigoriev I.V."/>
        </authorList>
    </citation>
    <scope>NUCLEOTIDE SEQUENCE [LARGE SCALE GENOMIC DNA]</scope>
    <source>
        <strain evidence="3">J235TASD1</strain>
    </source>
</reference>
<keyword evidence="3" id="KW-1185">Reference proteome</keyword>
<dbReference type="STRING" id="196109.A0A136JG15"/>
<evidence type="ECO:0000313" key="3">
    <source>
        <dbReference type="Proteomes" id="UP000070501"/>
    </source>
</evidence>
<dbReference type="SUPFAM" id="SSF51735">
    <property type="entry name" value="NAD(P)-binding Rossmann-fold domains"/>
    <property type="match status" value="1"/>
</dbReference>
<dbReference type="SUPFAM" id="SSF55347">
    <property type="entry name" value="Glyceraldehyde-3-phosphate dehydrogenase-like, C-terminal domain"/>
    <property type="match status" value="1"/>
</dbReference>
<dbReference type="InParanoid" id="A0A136JG15"/>
<evidence type="ECO:0000259" key="1">
    <source>
        <dbReference type="Pfam" id="PF01408"/>
    </source>
</evidence>
<dbReference type="Gene3D" id="3.40.50.720">
    <property type="entry name" value="NAD(P)-binding Rossmann-like Domain"/>
    <property type="match status" value="1"/>
</dbReference>
<organism evidence="2 3">
    <name type="scientific">Microdochium bolleyi</name>
    <dbReference type="NCBI Taxonomy" id="196109"/>
    <lineage>
        <taxon>Eukaryota</taxon>
        <taxon>Fungi</taxon>
        <taxon>Dikarya</taxon>
        <taxon>Ascomycota</taxon>
        <taxon>Pezizomycotina</taxon>
        <taxon>Sordariomycetes</taxon>
        <taxon>Xylariomycetidae</taxon>
        <taxon>Xylariales</taxon>
        <taxon>Microdochiaceae</taxon>
        <taxon>Microdochium</taxon>
    </lineage>
</organism>
<dbReference type="GO" id="GO:0016491">
    <property type="term" value="F:oxidoreductase activity"/>
    <property type="evidence" value="ECO:0007669"/>
    <property type="project" value="TreeGrafter"/>
</dbReference>
<dbReference type="Pfam" id="PF01408">
    <property type="entry name" value="GFO_IDH_MocA"/>
    <property type="match status" value="1"/>
</dbReference>
<proteinExistence type="predicted"/>
<dbReference type="InterPro" id="IPR000683">
    <property type="entry name" value="Gfo/Idh/MocA-like_OxRdtase_N"/>
</dbReference>
<accession>A0A136JG15</accession>
<evidence type="ECO:0000313" key="2">
    <source>
        <dbReference type="EMBL" id="KXJ96066.1"/>
    </source>
</evidence>
<sequence>MAAPSSPRVLNIGLIGCGEVSQAIHIPTLLAMRARFRITYLCDVSPSALAHCAAGIPTNGAGIRTTRDPEELCGSPEVDAVLVATSDEYHAAHAVVALRHGKHVLVEKPLALTKRDVQTIIDAERQSKGKVMVGYMRRYAAPFEDAVKEIGGLGEVVYARVRDIIGPNSTFVSQSGTFPQQFTDFSAEDSADKTARAEEQVRHALETECGGVAVTPELTRMWHVLGGLGSHDLSVMREALGMPERVIGASLRRPIWNVLFQYPQGFTVSYESGMINVPQFDAHLEVYGRDKIVRVQYDTPYIKGLPVTLHITEAAGPGSGELRQTTIRKTYEDPYTIEWRRFWEFVVEGKAVKTTAEDALQDLEVFTMIVRHGAGGNSSAAQS</sequence>
<name>A0A136JG15_9PEZI</name>
<dbReference type="OrthoDB" id="64915at2759"/>
<dbReference type="GO" id="GO:0006740">
    <property type="term" value="P:NADPH regeneration"/>
    <property type="evidence" value="ECO:0007669"/>
    <property type="project" value="TreeGrafter"/>
</dbReference>
<dbReference type="PANTHER" id="PTHR42840:SF7">
    <property type="entry name" value="BINDING ROSSMANN FOLD OXIDOREDUCTASE, PUTATIVE (AFU_ORTHOLOGUE AFUA_4G10190)-RELATED"/>
    <property type="match status" value="1"/>
</dbReference>
<dbReference type="Gene3D" id="3.30.360.10">
    <property type="entry name" value="Dihydrodipicolinate Reductase, domain 2"/>
    <property type="match status" value="1"/>
</dbReference>
<dbReference type="GO" id="GO:0005737">
    <property type="term" value="C:cytoplasm"/>
    <property type="evidence" value="ECO:0007669"/>
    <property type="project" value="TreeGrafter"/>
</dbReference>
<dbReference type="GO" id="GO:0000166">
    <property type="term" value="F:nucleotide binding"/>
    <property type="evidence" value="ECO:0007669"/>
    <property type="project" value="InterPro"/>
</dbReference>
<gene>
    <name evidence="2" type="ORF">Micbo1qcDRAFT_231189</name>
</gene>
<dbReference type="EMBL" id="KQ964246">
    <property type="protein sequence ID" value="KXJ96066.1"/>
    <property type="molecule type" value="Genomic_DNA"/>
</dbReference>